<comment type="caution">
    <text evidence="1">The sequence shown here is derived from an EMBL/GenBank/DDBJ whole genome shotgun (WGS) entry which is preliminary data.</text>
</comment>
<proteinExistence type="predicted"/>
<dbReference type="EMBL" id="CAMPGE010006851">
    <property type="protein sequence ID" value="CAI2365753.1"/>
    <property type="molecule type" value="Genomic_DNA"/>
</dbReference>
<dbReference type="AlphaFoldDB" id="A0AAD1UBJ3"/>
<protein>
    <submittedName>
        <fullName evidence="1">Uncharacterized protein</fullName>
    </submittedName>
</protein>
<organism evidence="1 2">
    <name type="scientific">Euplotes crassus</name>
    <dbReference type="NCBI Taxonomy" id="5936"/>
    <lineage>
        <taxon>Eukaryota</taxon>
        <taxon>Sar</taxon>
        <taxon>Alveolata</taxon>
        <taxon>Ciliophora</taxon>
        <taxon>Intramacronucleata</taxon>
        <taxon>Spirotrichea</taxon>
        <taxon>Hypotrichia</taxon>
        <taxon>Euplotida</taxon>
        <taxon>Euplotidae</taxon>
        <taxon>Moneuplotes</taxon>
    </lineage>
</organism>
<sequence>MIGKFRSKISCCRSVPEDKTIEVHPSEPDKIAEEDCNNHGSYESEEIILRKNVSSRTSFHQDINECVKILCAHQSPLRPNPSKNFSTKKTLSQAIEEQNVARQKSKSQFRRPNSEMVKKIKRKKKDVVFTQKILGPNYGSSIPLRVGRCSINIKPSKFHLYNTSKQENAFSIDVKNFSTEVWNQKKSFPSAFEN</sequence>
<evidence type="ECO:0000313" key="1">
    <source>
        <dbReference type="EMBL" id="CAI2365753.1"/>
    </source>
</evidence>
<name>A0AAD1UBJ3_EUPCR</name>
<evidence type="ECO:0000313" key="2">
    <source>
        <dbReference type="Proteomes" id="UP001295684"/>
    </source>
</evidence>
<keyword evidence="2" id="KW-1185">Reference proteome</keyword>
<dbReference type="Proteomes" id="UP001295684">
    <property type="component" value="Unassembled WGS sequence"/>
</dbReference>
<reference evidence="1" key="1">
    <citation type="submission" date="2023-07" db="EMBL/GenBank/DDBJ databases">
        <authorList>
            <consortium name="AG Swart"/>
            <person name="Singh M."/>
            <person name="Singh A."/>
            <person name="Seah K."/>
            <person name="Emmerich C."/>
        </authorList>
    </citation>
    <scope>NUCLEOTIDE SEQUENCE</scope>
    <source>
        <strain evidence="1">DP1</strain>
    </source>
</reference>
<accession>A0AAD1UBJ3</accession>
<gene>
    <name evidence="1" type="ORF">ECRASSUSDP1_LOCUS7045</name>
</gene>